<dbReference type="NCBIfam" id="TIGR04178">
    <property type="entry name" value="exo_archaeo"/>
    <property type="match status" value="1"/>
</dbReference>
<keyword evidence="2" id="KW-1003">Cell membrane</keyword>
<dbReference type="NCBIfam" id="TIGR03763">
    <property type="entry name" value="cyanoexo_CrtA"/>
    <property type="match status" value="1"/>
</dbReference>
<dbReference type="GO" id="GO:0006508">
    <property type="term" value="P:proteolysis"/>
    <property type="evidence" value="ECO:0007669"/>
    <property type="project" value="UniProtKB-KW"/>
</dbReference>
<accession>A0A9X4MDQ5</accession>
<dbReference type="AlphaFoldDB" id="A0A9X4MDQ5"/>
<dbReference type="InterPro" id="IPR022505">
    <property type="entry name" value="Exosortase_cyanobac"/>
</dbReference>
<dbReference type="Proteomes" id="UP001152872">
    <property type="component" value="Unassembled WGS sequence"/>
</dbReference>
<dbReference type="Pfam" id="PF09721">
    <property type="entry name" value="Exosortase_EpsH"/>
    <property type="match status" value="1"/>
</dbReference>
<organism evidence="9 10">
    <name type="scientific">Pseudanabaena catenata USMAC16</name>
    <dbReference type="NCBI Taxonomy" id="1855837"/>
    <lineage>
        <taxon>Bacteria</taxon>
        <taxon>Bacillati</taxon>
        <taxon>Cyanobacteriota</taxon>
        <taxon>Cyanophyceae</taxon>
        <taxon>Pseudanabaenales</taxon>
        <taxon>Pseudanabaenaceae</taxon>
        <taxon>Pseudanabaena</taxon>
    </lineage>
</organism>
<evidence type="ECO:0000256" key="8">
    <source>
        <dbReference type="SAM" id="Phobius"/>
    </source>
</evidence>
<protein>
    <submittedName>
        <fullName evidence="9">Cyanoexosortase A</fullName>
        <ecNumber evidence="9">3.4.22.-</ecNumber>
    </submittedName>
</protein>
<keyword evidence="4 8" id="KW-0812">Transmembrane</keyword>
<keyword evidence="5 9" id="KW-0378">Hydrolase</keyword>
<evidence type="ECO:0000256" key="7">
    <source>
        <dbReference type="ARBA" id="ARBA00023136"/>
    </source>
</evidence>
<feature type="transmembrane region" description="Helical" evidence="8">
    <location>
        <begin position="53"/>
        <end position="69"/>
    </location>
</feature>
<feature type="transmembrane region" description="Helical" evidence="8">
    <location>
        <begin position="268"/>
        <end position="285"/>
    </location>
</feature>
<dbReference type="GO" id="GO:0005886">
    <property type="term" value="C:plasma membrane"/>
    <property type="evidence" value="ECO:0007669"/>
    <property type="project" value="UniProtKB-SubCell"/>
</dbReference>
<dbReference type="GO" id="GO:0008233">
    <property type="term" value="F:peptidase activity"/>
    <property type="evidence" value="ECO:0007669"/>
    <property type="project" value="UniProtKB-KW"/>
</dbReference>
<comment type="caution">
    <text evidence="9">The sequence shown here is derived from an EMBL/GenBank/DDBJ whole genome shotgun (WGS) entry which is preliminary data.</text>
</comment>
<sequence length="299" mass="33114">MLDHILRGNFSNLQDSLHKATRKLEFWLLAIWTSFIAINITLVVRLGENIDEIAIQILTWAVALLLVIRNRSNFKFESTPSAIAIGTLLIVWVLLKSLLTRRTTDILFIFTPVMATVGVALIGSGWKGLKQYWQPILLAATLGIPVAFLFAAIEKVIPVNVFTAQFANTALWYGGVKVAQNGITIVSQFGAVEVARGCAGLPPILMLLRITLMFVLVFPVSKFHMWIMFPAAIAIAFIVNSLRVALLVIVSGQADVFKYWHAGDGSQIFSVAAVAILLGLCNYLTKDDEDEYEDEYEDI</sequence>
<evidence type="ECO:0000313" key="10">
    <source>
        <dbReference type="Proteomes" id="UP001152872"/>
    </source>
</evidence>
<feature type="transmembrane region" description="Helical" evidence="8">
    <location>
        <begin position="132"/>
        <end position="153"/>
    </location>
</feature>
<feature type="transmembrane region" description="Helical" evidence="8">
    <location>
        <begin position="227"/>
        <end position="248"/>
    </location>
</feature>
<keyword evidence="6 8" id="KW-1133">Transmembrane helix</keyword>
<evidence type="ECO:0000256" key="5">
    <source>
        <dbReference type="ARBA" id="ARBA00022801"/>
    </source>
</evidence>
<dbReference type="InterPro" id="IPR019127">
    <property type="entry name" value="Exosortase"/>
</dbReference>
<evidence type="ECO:0000256" key="4">
    <source>
        <dbReference type="ARBA" id="ARBA00022692"/>
    </source>
</evidence>
<comment type="subcellular location">
    <subcellularLocation>
        <location evidence="1">Cell membrane</location>
        <topology evidence="1">Multi-pass membrane protein</topology>
    </subcellularLocation>
</comment>
<feature type="transmembrane region" description="Helical" evidence="8">
    <location>
        <begin position="204"/>
        <end position="221"/>
    </location>
</feature>
<evidence type="ECO:0000256" key="3">
    <source>
        <dbReference type="ARBA" id="ARBA00022670"/>
    </source>
</evidence>
<evidence type="ECO:0000256" key="2">
    <source>
        <dbReference type="ARBA" id="ARBA00022475"/>
    </source>
</evidence>
<dbReference type="EC" id="3.4.22.-" evidence="9"/>
<evidence type="ECO:0000256" key="1">
    <source>
        <dbReference type="ARBA" id="ARBA00004651"/>
    </source>
</evidence>
<feature type="transmembrane region" description="Helical" evidence="8">
    <location>
        <begin position="106"/>
        <end position="126"/>
    </location>
</feature>
<dbReference type="InterPro" id="IPR026392">
    <property type="entry name" value="Exo/Archaeosortase_dom"/>
</dbReference>
<evidence type="ECO:0000313" key="9">
    <source>
        <dbReference type="EMBL" id="MDG3497395.1"/>
    </source>
</evidence>
<dbReference type="RefSeq" id="WP_009629622.1">
    <property type="nucleotide sequence ID" value="NZ_VBTY01000352.1"/>
</dbReference>
<proteinExistence type="predicted"/>
<feature type="transmembrane region" description="Helical" evidence="8">
    <location>
        <begin position="26"/>
        <end position="46"/>
    </location>
</feature>
<feature type="transmembrane region" description="Helical" evidence="8">
    <location>
        <begin position="81"/>
        <end position="99"/>
    </location>
</feature>
<reference evidence="9" key="1">
    <citation type="submission" date="2019-05" db="EMBL/GenBank/DDBJ databases">
        <title>Whole genome sequencing of Pseudanabaena catenata USMAC16.</title>
        <authorList>
            <person name="Khan Z."/>
            <person name="Omar W.M."/>
            <person name="Convey P."/>
            <person name="Merican F."/>
            <person name="Najimudin N."/>
        </authorList>
    </citation>
    <scope>NUCLEOTIDE SEQUENCE</scope>
    <source>
        <strain evidence="9">USMAC16</strain>
    </source>
</reference>
<gene>
    <name evidence="9" type="primary">crtA</name>
    <name evidence="9" type="ORF">FEV09_22965</name>
</gene>
<name>A0A9X4MDQ5_9CYAN</name>
<keyword evidence="7 8" id="KW-0472">Membrane</keyword>
<dbReference type="EMBL" id="VBTY01000352">
    <property type="protein sequence ID" value="MDG3497395.1"/>
    <property type="molecule type" value="Genomic_DNA"/>
</dbReference>
<keyword evidence="10" id="KW-1185">Reference proteome</keyword>
<keyword evidence="3" id="KW-0645">Protease</keyword>
<evidence type="ECO:0000256" key="6">
    <source>
        <dbReference type="ARBA" id="ARBA00022989"/>
    </source>
</evidence>